<organism evidence="2 3">
    <name type="scientific">Staurois parvus</name>
    <dbReference type="NCBI Taxonomy" id="386267"/>
    <lineage>
        <taxon>Eukaryota</taxon>
        <taxon>Metazoa</taxon>
        <taxon>Chordata</taxon>
        <taxon>Craniata</taxon>
        <taxon>Vertebrata</taxon>
        <taxon>Euteleostomi</taxon>
        <taxon>Amphibia</taxon>
        <taxon>Batrachia</taxon>
        <taxon>Anura</taxon>
        <taxon>Neobatrachia</taxon>
        <taxon>Ranoidea</taxon>
        <taxon>Ranidae</taxon>
        <taxon>Staurois</taxon>
    </lineage>
</organism>
<reference evidence="2" key="1">
    <citation type="submission" date="2023-05" db="EMBL/GenBank/DDBJ databases">
        <authorList>
            <person name="Stuckert A."/>
        </authorList>
    </citation>
    <scope>NUCLEOTIDE SEQUENCE</scope>
</reference>
<comment type="caution">
    <text evidence="2">The sequence shown here is derived from an EMBL/GenBank/DDBJ whole genome shotgun (WGS) entry which is preliminary data.</text>
</comment>
<accession>A0ABN9GSR8</accession>
<evidence type="ECO:0000313" key="2">
    <source>
        <dbReference type="EMBL" id="CAI9611929.1"/>
    </source>
</evidence>
<gene>
    <name evidence="2" type="ORF">SPARVUS_LOCUS14622361</name>
</gene>
<feature type="non-terminal residue" evidence="2">
    <location>
        <position position="63"/>
    </location>
</feature>
<protein>
    <submittedName>
        <fullName evidence="2">Uncharacterized protein</fullName>
    </submittedName>
</protein>
<proteinExistence type="predicted"/>
<dbReference type="Proteomes" id="UP001162483">
    <property type="component" value="Unassembled WGS sequence"/>
</dbReference>
<sequence length="63" mass="6970">MYVKLFDTVMFYYVILVNLQKCHFFKISNFPPVPAPHVPTSQGPEHGSRMPASAGDAAGDTSR</sequence>
<evidence type="ECO:0000313" key="3">
    <source>
        <dbReference type="Proteomes" id="UP001162483"/>
    </source>
</evidence>
<keyword evidence="3" id="KW-1185">Reference proteome</keyword>
<name>A0ABN9GSR8_9NEOB</name>
<evidence type="ECO:0000256" key="1">
    <source>
        <dbReference type="SAM" id="MobiDB-lite"/>
    </source>
</evidence>
<feature type="region of interest" description="Disordered" evidence="1">
    <location>
        <begin position="36"/>
        <end position="63"/>
    </location>
</feature>
<dbReference type="EMBL" id="CATNWA010019205">
    <property type="protein sequence ID" value="CAI9611929.1"/>
    <property type="molecule type" value="Genomic_DNA"/>
</dbReference>